<gene>
    <name evidence="11" type="ORF">PG991_008599</name>
</gene>
<dbReference type="PANTHER" id="PTHR24419">
    <property type="entry name" value="INTERLEUKIN-1 RECEPTOR-ASSOCIATED KINASE"/>
    <property type="match status" value="1"/>
</dbReference>
<organism evidence="11 12">
    <name type="scientific">Apiospora marii</name>
    <dbReference type="NCBI Taxonomy" id="335849"/>
    <lineage>
        <taxon>Eukaryota</taxon>
        <taxon>Fungi</taxon>
        <taxon>Dikarya</taxon>
        <taxon>Ascomycota</taxon>
        <taxon>Pezizomycotina</taxon>
        <taxon>Sordariomycetes</taxon>
        <taxon>Xylariomycetidae</taxon>
        <taxon>Amphisphaeriales</taxon>
        <taxon>Apiosporaceae</taxon>
        <taxon>Apiospora</taxon>
    </lineage>
</organism>
<evidence type="ECO:0000256" key="7">
    <source>
        <dbReference type="ARBA" id="ARBA00047899"/>
    </source>
</evidence>
<evidence type="ECO:0000256" key="2">
    <source>
        <dbReference type="ARBA" id="ARBA00022527"/>
    </source>
</evidence>
<comment type="caution">
    <text evidence="11">The sequence shown here is derived from an EMBL/GenBank/DDBJ whole genome shotgun (WGS) entry which is preliminary data.</text>
</comment>
<dbReference type="Proteomes" id="UP001396898">
    <property type="component" value="Unassembled WGS sequence"/>
</dbReference>
<dbReference type="InterPro" id="IPR011009">
    <property type="entry name" value="Kinase-like_dom_sf"/>
</dbReference>
<evidence type="ECO:0000256" key="9">
    <source>
        <dbReference type="SAM" id="MobiDB-lite"/>
    </source>
</evidence>
<keyword evidence="12" id="KW-1185">Reference proteome</keyword>
<dbReference type="Gene3D" id="3.30.200.20">
    <property type="entry name" value="Phosphorylase Kinase, domain 1"/>
    <property type="match status" value="1"/>
</dbReference>
<accession>A0ABR1RM83</accession>
<dbReference type="Pfam" id="PF12330">
    <property type="entry name" value="Haspin_kinase"/>
    <property type="match status" value="1"/>
</dbReference>
<sequence>MSKQPAVRKYGRRNARTKAERLFVELPQTPARAASIDAVQANEDDIRDLTNRVDQVNIRDENSLSSLPTQKPVRSTRARRKQVEPEPAATIPKTPVAKKETEPEPESEPENDAPKTPVVEEEDEEEEPTTVAPKTPVVEEQPVQELAQEPTPEPDKPQEETRDEPGPLVPEIDLRVLTWSEVCPPGDKIVKIAEASYAEVYRVTNERGTSIIKVIRMESPIKPQTKAQQKSGLVDEEPHSEADLMGELKISEWLADIPGFVVYKERYIVQGKTCKELLETHQNFQKKAKRQDPGRAQFYPSPSRYLDGTRFLVVELGDAGIALEDFNLNSTDQIWDIFLHVAIALARAEAQVEFEHRDLHEGNLCIRQTGEAILPEDRDTAAFFGHSGLEITILDYGLSRARGDLDLEESEPIAYDLERDLSIFTSEHAPQCRVYRQMRSFFLRGDRTCIPPKGHQVAYQEGIDGPLCWALHEPYTNVLWLAYIYEYLVDNFQGPKKELNAFKRASKDFWTHLNPEADDAIPGFASASDIVMFAVESGWIDTEQLTEGRTEIERSILSVLDDRSCAGDESSLHDISEASLRRSPRRNKWRPSD</sequence>
<evidence type="ECO:0000313" key="12">
    <source>
        <dbReference type="Proteomes" id="UP001396898"/>
    </source>
</evidence>
<evidence type="ECO:0000256" key="1">
    <source>
        <dbReference type="ARBA" id="ARBA00012513"/>
    </source>
</evidence>
<dbReference type="SMART" id="SM01331">
    <property type="entry name" value="DUF3635"/>
    <property type="match status" value="1"/>
</dbReference>
<evidence type="ECO:0000256" key="6">
    <source>
        <dbReference type="ARBA" id="ARBA00022840"/>
    </source>
</evidence>
<dbReference type="PANTHER" id="PTHR24419:SF18">
    <property type="entry name" value="SERINE_THREONINE-PROTEIN KINASE HASPIN"/>
    <property type="match status" value="1"/>
</dbReference>
<comment type="catalytic activity">
    <reaction evidence="7">
        <text>L-threonyl-[protein] + ATP = O-phospho-L-threonyl-[protein] + ADP + H(+)</text>
        <dbReference type="Rhea" id="RHEA:46608"/>
        <dbReference type="Rhea" id="RHEA-COMP:11060"/>
        <dbReference type="Rhea" id="RHEA-COMP:11605"/>
        <dbReference type="ChEBI" id="CHEBI:15378"/>
        <dbReference type="ChEBI" id="CHEBI:30013"/>
        <dbReference type="ChEBI" id="CHEBI:30616"/>
        <dbReference type="ChEBI" id="CHEBI:61977"/>
        <dbReference type="ChEBI" id="CHEBI:456216"/>
        <dbReference type="EC" id="2.7.11.1"/>
    </reaction>
</comment>
<feature type="compositionally biased region" description="Basic and acidic residues" evidence="9">
    <location>
        <begin position="153"/>
        <end position="165"/>
    </location>
</feature>
<evidence type="ECO:0000259" key="10">
    <source>
        <dbReference type="SMART" id="SM01331"/>
    </source>
</evidence>
<proteinExistence type="predicted"/>
<evidence type="ECO:0000256" key="4">
    <source>
        <dbReference type="ARBA" id="ARBA00022741"/>
    </source>
</evidence>
<keyword evidence="3" id="KW-0808">Transferase</keyword>
<evidence type="ECO:0000256" key="5">
    <source>
        <dbReference type="ARBA" id="ARBA00022777"/>
    </source>
</evidence>
<keyword evidence="5" id="KW-0418">Kinase</keyword>
<dbReference type="InterPro" id="IPR024604">
    <property type="entry name" value="GSG2_C"/>
</dbReference>
<feature type="region of interest" description="Disordered" evidence="9">
    <location>
        <begin position="52"/>
        <end position="169"/>
    </location>
</feature>
<dbReference type="SUPFAM" id="SSF56112">
    <property type="entry name" value="Protein kinase-like (PK-like)"/>
    <property type="match status" value="1"/>
</dbReference>
<reference evidence="11 12" key="1">
    <citation type="submission" date="2023-01" db="EMBL/GenBank/DDBJ databases">
        <title>Analysis of 21 Apiospora genomes using comparative genomics revels a genus with tremendous synthesis potential of carbohydrate active enzymes and secondary metabolites.</title>
        <authorList>
            <person name="Sorensen T."/>
        </authorList>
    </citation>
    <scope>NUCLEOTIDE SEQUENCE [LARGE SCALE GENOMIC DNA]</scope>
    <source>
        <strain evidence="11 12">CBS 20057</strain>
    </source>
</reference>
<comment type="catalytic activity">
    <reaction evidence="8">
        <text>L-seryl-[protein] + ATP = O-phospho-L-seryl-[protein] + ADP + H(+)</text>
        <dbReference type="Rhea" id="RHEA:17989"/>
        <dbReference type="Rhea" id="RHEA-COMP:9863"/>
        <dbReference type="Rhea" id="RHEA-COMP:11604"/>
        <dbReference type="ChEBI" id="CHEBI:15378"/>
        <dbReference type="ChEBI" id="CHEBI:29999"/>
        <dbReference type="ChEBI" id="CHEBI:30616"/>
        <dbReference type="ChEBI" id="CHEBI:83421"/>
        <dbReference type="ChEBI" id="CHEBI:456216"/>
        <dbReference type="EC" id="2.7.11.1"/>
    </reaction>
</comment>
<evidence type="ECO:0000313" key="11">
    <source>
        <dbReference type="EMBL" id="KAK8015711.1"/>
    </source>
</evidence>
<feature type="domain" description="Serine/threonine-protein kinase haspin C-terminal" evidence="10">
    <location>
        <begin position="421"/>
        <end position="533"/>
    </location>
</feature>
<keyword evidence="6" id="KW-0067">ATP-binding</keyword>
<dbReference type="EC" id="2.7.11.1" evidence="1"/>
<feature type="compositionally biased region" description="Polar residues" evidence="9">
    <location>
        <begin position="63"/>
        <end position="73"/>
    </location>
</feature>
<evidence type="ECO:0000256" key="3">
    <source>
        <dbReference type="ARBA" id="ARBA00022679"/>
    </source>
</evidence>
<feature type="region of interest" description="Disordered" evidence="9">
    <location>
        <begin position="1"/>
        <end position="26"/>
    </location>
</feature>
<evidence type="ECO:0000256" key="8">
    <source>
        <dbReference type="ARBA" id="ARBA00048679"/>
    </source>
</evidence>
<name>A0ABR1RM83_9PEZI</name>
<keyword evidence="2" id="KW-0723">Serine/threonine-protein kinase</keyword>
<protein>
    <recommendedName>
        <fullName evidence="1">non-specific serine/threonine protein kinase</fullName>
        <ecNumber evidence="1">2.7.11.1</ecNumber>
    </recommendedName>
</protein>
<dbReference type="Gene3D" id="1.10.510.10">
    <property type="entry name" value="Transferase(Phosphotransferase) domain 1"/>
    <property type="match status" value="1"/>
</dbReference>
<keyword evidence="4" id="KW-0547">Nucleotide-binding</keyword>
<feature type="compositionally biased region" description="Basic and acidic residues" evidence="9">
    <location>
        <begin position="52"/>
        <end position="62"/>
    </location>
</feature>
<dbReference type="EMBL" id="JAQQWI010000012">
    <property type="protein sequence ID" value="KAK8015711.1"/>
    <property type="molecule type" value="Genomic_DNA"/>
</dbReference>
<feature type="compositionally biased region" description="Acidic residues" evidence="9">
    <location>
        <begin position="119"/>
        <end position="128"/>
    </location>
</feature>